<dbReference type="GeneID" id="25312403"/>
<dbReference type="STRING" id="1408163.A0A0F4Z527"/>
<gene>
    <name evidence="3" type="ORF">T310_0348</name>
</gene>
<feature type="compositionally biased region" description="Polar residues" evidence="1">
    <location>
        <begin position="97"/>
        <end position="128"/>
    </location>
</feature>
<evidence type="ECO:0000256" key="1">
    <source>
        <dbReference type="SAM" id="MobiDB-lite"/>
    </source>
</evidence>
<dbReference type="RefSeq" id="XP_013332231.1">
    <property type="nucleotide sequence ID" value="XM_013476777.1"/>
</dbReference>
<evidence type="ECO:0000313" key="4">
    <source>
        <dbReference type="Proteomes" id="UP000053958"/>
    </source>
</evidence>
<feature type="region of interest" description="Disordered" evidence="1">
    <location>
        <begin position="61"/>
        <end position="160"/>
    </location>
</feature>
<proteinExistence type="predicted"/>
<evidence type="ECO:0000259" key="2">
    <source>
        <dbReference type="Pfam" id="PF20636"/>
    </source>
</evidence>
<feature type="domain" description="Survival Motor Neuron Gemin2-binding" evidence="2">
    <location>
        <begin position="13"/>
        <end position="33"/>
    </location>
</feature>
<dbReference type="CDD" id="cd22851">
    <property type="entry name" value="SMN_N"/>
    <property type="match status" value="1"/>
</dbReference>
<dbReference type="InterPro" id="IPR049481">
    <property type="entry name" value="SMN_G2-BD"/>
</dbReference>
<name>A0A0F4Z527_RASE3</name>
<protein>
    <recommendedName>
        <fullName evidence="2">Survival Motor Neuron Gemin2-binding domain-containing protein</fullName>
    </recommendedName>
</protein>
<comment type="caution">
    <text evidence="3">The sequence shown here is derived from an EMBL/GenBank/DDBJ whole genome shotgun (WGS) entry which is preliminary data.</text>
</comment>
<reference evidence="3 4" key="1">
    <citation type="submission" date="2015-04" db="EMBL/GenBank/DDBJ databases">
        <authorList>
            <person name="Heijne W.H."/>
            <person name="Fedorova N.D."/>
            <person name="Nierman W.C."/>
            <person name="Vollebregt A.W."/>
            <person name="Zhao Z."/>
            <person name="Wu L."/>
            <person name="Kumar M."/>
            <person name="Stam H."/>
            <person name="van den Berg M.A."/>
            <person name="Pel H.J."/>
        </authorList>
    </citation>
    <scope>NUCLEOTIDE SEQUENCE [LARGE SCALE GENOMIC DNA]</scope>
    <source>
        <strain evidence="3 4">CBS 393.64</strain>
    </source>
</reference>
<dbReference type="OrthoDB" id="197400at2759"/>
<dbReference type="Pfam" id="PF20636">
    <property type="entry name" value="SMN_G2-BD"/>
    <property type="match status" value="1"/>
</dbReference>
<dbReference type="Proteomes" id="UP000053958">
    <property type="component" value="Unassembled WGS sequence"/>
</dbReference>
<dbReference type="EMBL" id="LASV01000016">
    <property type="protein sequence ID" value="KKA25619.1"/>
    <property type="molecule type" value="Genomic_DNA"/>
</dbReference>
<keyword evidence="4" id="KW-1185">Reference proteome</keyword>
<evidence type="ECO:0000313" key="3">
    <source>
        <dbReference type="EMBL" id="KKA25619.1"/>
    </source>
</evidence>
<accession>A0A0F4Z527</accession>
<sequence>MGKKNKPKELTHEEIWDDSALVRSWDEAVEEYKLYHSIQARGENVEEVLRKAEEAELAGRDIGEVGYEGEPMDTETAKTGAPMAAVEDESAGIAENARQTTQADNEQPEPATSNATPQQEAGNANVSGANIPFAAPEGTASVPNAVLGDGETPYMLEWKE</sequence>
<organism evidence="3 4">
    <name type="scientific">Rasamsonia emersonii (strain ATCC 16479 / CBS 393.64 / IMI 116815)</name>
    <dbReference type="NCBI Taxonomy" id="1408163"/>
    <lineage>
        <taxon>Eukaryota</taxon>
        <taxon>Fungi</taxon>
        <taxon>Dikarya</taxon>
        <taxon>Ascomycota</taxon>
        <taxon>Pezizomycotina</taxon>
        <taxon>Eurotiomycetes</taxon>
        <taxon>Eurotiomycetidae</taxon>
        <taxon>Eurotiales</taxon>
        <taxon>Trichocomaceae</taxon>
        <taxon>Rasamsonia</taxon>
    </lineage>
</organism>
<dbReference type="AlphaFoldDB" id="A0A0F4Z527"/>